<dbReference type="AlphaFoldDB" id="A0A0G3XJM4"/>
<evidence type="ECO:0000313" key="2">
    <source>
        <dbReference type="EMBL" id="AKM11407.1"/>
    </source>
</evidence>
<accession>A0A0G3XJM4</accession>
<organism evidence="2 3">
    <name type="scientific">Croceicoccus naphthovorans</name>
    <dbReference type="NCBI Taxonomy" id="1348774"/>
    <lineage>
        <taxon>Bacteria</taxon>
        <taxon>Pseudomonadati</taxon>
        <taxon>Pseudomonadota</taxon>
        <taxon>Alphaproteobacteria</taxon>
        <taxon>Sphingomonadales</taxon>
        <taxon>Erythrobacteraceae</taxon>
        <taxon>Croceicoccus</taxon>
    </lineage>
</organism>
<evidence type="ECO:0000313" key="3">
    <source>
        <dbReference type="Proteomes" id="UP000035287"/>
    </source>
</evidence>
<gene>
    <name evidence="2" type="ORF">AB433_00815</name>
</gene>
<dbReference type="InterPro" id="IPR000157">
    <property type="entry name" value="TIR_dom"/>
</dbReference>
<dbReference type="SUPFAM" id="SSF52200">
    <property type="entry name" value="Toll/Interleukin receptor TIR domain"/>
    <property type="match status" value="1"/>
</dbReference>
<dbReference type="GO" id="GO:0007165">
    <property type="term" value="P:signal transduction"/>
    <property type="evidence" value="ECO:0007669"/>
    <property type="project" value="InterPro"/>
</dbReference>
<protein>
    <submittedName>
        <fullName evidence="2">Molecular chaperone Tir</fullName>
    </submittedName>
</protein>
<dbReference type="SMART" id="SM00255">
    <property type="entry name" value="TIR"/>
    <property type="match status" value="1"/>
</dbReference>
<dbReference type="PATRIC" id="fig|1348774.3.peg.173"/>
<feature type="domain" description="TIR" evidence="1">
    <location>
        <begin position="128"/>
        <end position="261"/>
    </location>
</feature>
<dbReference type="STRING" id="1348774.AB433_00815"/>
<dbReference type="KEGG" id="cna:AB433_00815"/>
<reference evidence="2 3" key="1">
    <citation type="submission" date="2015-06" db="EMBL/GenBank/DDBJ databases">
        <authorList>
            <person name="Zeng Y."/>
            <person name="Huang Y."/>
        </authorList>
    </citation>
    <scope>NUCLEOTIDE SEQUENCE [LARGE SCALE GENOMIC DNA]</scope>
    <source>
        <strain evidence="2 3">PQ-2</strain>
    </source>
</reference>
<proteinExistence type="predicted"/>
<keyword evidence="3" id="KW-1185">Reference proteome</keyword>
<dbReference type="InterPro" id="IPR015073">
    <property type="entry name" value="DUF1883"/>
</dbReference>
<evidence type="ECO:0000259" key="1">
    <source>
        <dbReference type="PROSITE" id="PS50104"/>
    </source>
</evidence>
<dbReference type="OrthoDB" id="4774809at2"/>
<sequence>MNFTHYNLGHVERGSVVAVTLSGNAANVRLMDGSNFNNYKSGRHHRYIGGLAKRSPVRLTVPHSGIWHVAVDMQGLRGSVRTGVRVIPSKVFGPLPAINEAPLRSVPTLVRNEDDDDLAPAPTSPDGRVFDVFISHASEDKDEVVRPLATALRDAGLSVWYDEFELRIGDSLRRKIDRGLGSSRFGVVVLSQAFFGKGWPEYELDGLVTRAVSGEQILLPIWHNVSKREVIGYSASLADRLARSTATHTVEEIAAEIADVVRLPKAA</sequence>
<name>A0A0G3XJM4_9SPHN</name>
<dbReference type="PROSITE" id="PS50104">
    <property type="entry name" value="TIR"/>
    <property type="match status" value="1"/>
</dbReference>
<dbReference type="Gene3D" id="4.10.1210.10">
    <property type="entry name" value="Atu1913-like"/>
    <property type="match status" value="1"/>
</dbReference>
<dbReference type="Proteomes" id="UP000035287">
    <property type="component" value="Chromosome"/>
</dbReference>
<dbReference type="Pfam" id="PF13676">
    <property type="entry name" value="TIR_2"/>
    <property type="match status" value="1"/>
</dbReference>
<dbReference type="InterPro" id="IPR036488">
    <property type="entry name" value="DUF1883-like_sf"/>
</dbReference>
<dbReference type="Pfam" id="PF08980">
    <property type="entry name" value="DUF1883"/>
    <property type="match status" value="1"/>
</dbReference>
<dbReference type="SUPFAM" id="SSF141099">
    <property type="entry name" value="Atu1913-like"/>
    <property type="match status" value="1"/>
</dbReference>
<dbReference type="InterPro" id="IPR035897">
    <property type="entry name" value="Toll_tir_struct_dom_sf"/>
</dbReference>
<dbReference type="Gene3D" id="3.40.50.10140">
    <property type="entry name" value="Toll/interleukin-1 receptor homology (TIR) domain"/>
    <property type="match status" value="1"/>
</dbReference>
<dbReference type="EMBL" id="CP011770">
    <property type="protein sequence ID" value="AKM11407.1"/>
    <property type="molecule type" value="Genomic_DNA"/>
</dbReference>